<reference evidence="2 3" key="1">
    <citation type="submission" date="2023-07" db="EMBL/GenBank/DDBJ databases">
        <title>Genomic Encyclopedia of Type Strains, Phase IV (KMG-IV): sequencing the most valuable type-strain genomes for metagenomic binning, comparative biology and taxonomic classification.</title>
        <authorList>
            <person name="Goeker M."/>
        </authorList>
    </citation>
    <scope>NUCLEOTIDE SEQUENCE [LARGE SCALE GENOMIC DNA]</scope>
    <source>
        <strain evidence="2 3">DSM 19013</strain>
    </source>
</reference>
<dbReference type="RefSeq" id="WP_238205667.1">
    <property type="nucleotide sequence ID" value="NZ_BPQE01000023.1"/>
</dbReference>
<name>A0ABU0HV75_9HYPH</name>
<dbReference type="GO" id="GO:0003677">
    <property type="term" value="F:DNA binding"/>
    <property type="evidence" value="ECO:0007669"/>
    <property type="project" value="UniProtKB-KW"/>
</dbReference>
<dbReference type="Proteomes" id="UP001231124">
    <property type="component" value="Unassembled WGS sequence"/>
</dbReference>
<dbReference type="InterPro" id="IPR016032">
    <property type="entry name" value="Sig_transdc_resp-reg_C-effctor"/>
</dbReference>
<keyword evidence="2" id="KW-0238">DNA-binding</keyword>
<keyword evidence="3" id="KW-1185">Reference proteome</keyword>
<evidence type="ECO:0000313" key="3">
    <source>
        <dbReference type="Proteomes" id="UP001231124"/>
    </source>
</evidence>
<sequence>MIDQAAFHAEGWKDVIAAFAAAAPGGKAVFQAVEMDGATAVPLTTAGWSDELTSAYAEYYNVINPWMPVMLAAPAMRPVFSECSLPASHFANSEFYVDWLARADGADGSTGMRVAERNGRFGFLTFNYELRFADQANAIYEPLLRAIGPRLRRALDINCSTRPAFVGGQLLNAFVEPAFLLGSNLQIYGTNAGADALLRDGKLLRSSTRDSLEVRHTAFRDAIIKAAQRACAVRMLPGPSAATPAIVTDSGVFSIVTLTVDSKFMGASVLSPLMFPRRLALVTIRECSASYDREEFLLVLREKFGLTPAEARLAAALDGSERLSDIAERFNVKMSTARIQLRSVFRKMDVSRQAELARLILEMRARHAP</sequence>
<dbReference type="Gene3D" id="1.10.10.10">
    <property type="entry name" value="Winged helix-like DNA-binding domain superfamily/Winged helix DNA-binding domain"/>
    <property type="match status" value="1"/>
</dbReference>
<dbReference type="InterPro" id="IPR036388">
    <property type="entry name" value="WH-like_DNA-bd_sf"/>
</dbReference>
<dbReference type="SUPFAM" id="SSF46894">
    <property type="entry name" value="C-terminal effector domain of the bipartite response regulators"/>
    <property type="match status" value="1"/>
</dbReference>
<organism evidence="2 3">
    <name type="scientific">Methylobacterium aerolatum</name>
    <dbReference type="NCBI Taxonomy" id="418708"/>
    <lineage>
        <taxon>Bacteria</taxon>
        <taxon>Pseudomonadati</taxon>
        <taxon>Pseudomonadota</taxon>
        <taxon>Alphaproteobacteria</taxon>
        <taxon>Hyphomicrobiales</taxon>
        <taxon>Methylobacteriaceae</taxon>
        <taxon>Methylobacterium</taxon>
    </lineage>
</organism>
<protein>
    <submittedName>
        <fullName evidence="2">DNA-binding CsgD family transcriptional regulator</fullName>
    </submittedName>
</protein>
<dbReference type="SMART" id="SM00421">
    <property type="entry name" value="HTH_LUXR"/>
    <property type="match status" value="1"/>
</dbReference>
<evidence type="ECO:0000313" key="2">
    <source>
        <dbReference type="EMBL" id="MDQ0445615.1"/>
    </source>
</evidence>
<dbReference type="InterPro" id="IPR000792">
    <property type="entry name" value="Tscrpt_reg_LuxR_C"/>
</dbReference>
<gene>
    <name evidence="2" type="ORF">QO012_000093</name>
</gene>
<proteinExistence type="predicted"/>
<evidence type="ECO:0000259" key="1">
    <source>
        <dbReference type="SMART" id="SM00421"/>
    </source>
</evidence>
<comment type="caution">
    <text evidence="2">The sequence shown here is derived from an EMBL/GenBank/DDBJ whole genome shotgun (WGS) entry which is preliminary data.</text>
</comment>
<accession>A0ABU0HV75</accession>
<dbReference type="EMBL" id="JAUSVP010000001">
    <property type="protein sequence ID" value="MDQ0445615.1"/>
    <property type="molecule type" value="Genomic_DNA"/>
</dbReference>
<feature type="domain" description="HTH luxR-type" evidence="1">
    <location>
        <begin position="303"/>
        <end position="360"/>
    </location>
</feature>